<reference evidence="2" key="1">
    <citation type="journal article" date="2019" name="Sci. Rep.">
        <title>Draft genome of Tanacetum cinerariifolium, the natural source of mosquito coil.</title>
        <authorList>
            <person name="Yamashiro T."/>
            <person name="Shiraishi A."/>
            <person name="Satake H."/>
            <person name="Nakayama K."/>
        </authorList>
    </citation>
    <scope>NUCLEOTIDE SEQUENCE</scope>
</reference>
<dbReference type="AlphaFoldDB" id="A0A699HBL4"/>
<organism evidence="2">
    <name type="scientific">Tanacetum cinerariifolium</name>
    <name type="common">Dalmatian daisy</name>
    <name type="synonym">Chrysanthemum cinerariifolium</name>
    <dbReference type="NCBI Taxonomy" id="118510"/>
    <lineage>
        <taxon>Eukaryota</taxon>
        <taxon>Viridiplantae</taxon>
        <taxon>Streptophyta</taxon>
        <taxon>Embryophyta</taxon>
        <taxon>Tracheophyta</taxon>
        <taxon>Spermatophyta</taxon>
        <taxon>Magnoliopsida</taxon>
        <taxon>eudicotyledons</taxon>
        <taxon>Gunneridae</taxon>
        <taxon>Pentapetalae</taxon>
        <taxon>asterids</taxon>
        <taxon>campanulids</taxon>
        <taxon>Asterales</taxon>
        <taxon>Asteraceae</taxon>
        <taxon>Asteroideae</taxon>
        <taxon>Anthemideae</taxon>
        <taxon>Anthemidinae</taxon>
        <taxon>Tanacetum</taxon>
    </lineage>
</organism>
<protein>
    <submittedName>
        <fullName evidence="2">Ribonuclease H-like domain, Gag-pre-integrase domain protein</fullName>
    </submittedName>
</protein>
<sequence length="386" mass="44187">MHRDNALVELKKKFEKAEQERDELKLKLDKFQTSSKNLSKLLASQITDKTGLGYDNQVFHSTVFDCDELISFESDVSMPPSPVHDRYHSGEGYHVVPPPYTGTFMPFKPDLFFHDASTANETVPTVFNIEPSTTKPIKDLSQSNRPSVPIIEDWVSDLEDESEGEPMLTQKAPIFVQTSEHVKTPRPSVKSVEHPIPVKNRRKVIPKTTCHRHSWNRKACFVCKSLTYLIKDCDYYEQKMVNKPVWNHAKRINHQNSVRMTHPYSKKHVVPTSVLTRSRLVSLFAARPVTTTVSQTNVTRPRPAKIVEIYAAGSESRPPMLNKENYVPWSSRLLRYAKSRPNGKLIHNAILNGPYVRRMIPEPGDANRDVNVTETFHEQTDDELSE</sequence>
<name>A0A699HBL4_TANCI</name>
<gene>
    <name evidence="2" type="ORF">Tci_355877</name>
</gene>
<keyword evidence="1" id="KW-0175">Coiled coil</keyword>
<feature type="non-terminal residue" evidence="2">
    <location>
        <position position="386"/>
    </location>
</feature>
<evidence type="ECO:0000313" key="2">
    <source>
        <dbReference type="EMBL" id="GEX83902.1"/>
    </source>
</evidence>
<evidence type="ECO:0000256" key="1">
    <source>
        <dbReference type="SAM" id="Coils"/>
    </source>
</evidence>
<comment type="caution">
    <text evidence="2">The sequence shown here is derived from an EMBL/GenBank/DDBJ whole genome shotgun (WGS) entry which is preliminary data.</text>
</comment>
<proteinExistence type="predicted"/>
<dbReference type="EMBL" id="BKCJ010133508">
    <property type="protein sequence ID" value="GEX83902.1"/>
    <property type="molecule type" value="Genomic_DNA"/>
</dbReference>
<accession>A0A699HBL4</accession>
<feature type="coiled-coil region" evidence="1">
    <location>
        <begin position="3"/>
        <end position="34"/>
    </location>
</feature>